<dbReference type="PANTHER" id="PTHR30619:SF7">
    <property type="entry name" value="BETA-LACTAMASE DOMAIN PROTEIN"/>
    <property type="match status" value="1"/>
</dbReference>
<proteinExistence type="predicted"/>
<keyword evidence="4 6" id="KW-1133">Transmembrane helix</keyword>
<dbReference type="InterPro" id="IPR036866">
    <property type="entry name" value="RibonucZ/Hydroxyglut_hydro"/>
</dbReference>
<feature type="transmembrane region" description="Helical" evidence="6">
    <location>
        <begin position="423"/>
        <end position="444"/>
    </location>
</feature>
<dbReference type="PANTHER" id="PTHR30619">
    <property type="entry name" value="DNA INTERNALIZATION/COMPETENCE PROTEIN COMEC/REC2"/>
    <property type="match status" value="1"/>
</dbReference>
<feature type="transmembrane region" description="Helical" evidence="6">
    <location>
        <begin position="395"/>
        <end position="416"/>
    </location>
</feature>
<feature type="transmembrane region" description="Helical" evidence="6">
    <location>
        <begin position="60"/>
        <end position="79"/>
    </location>
</feature>
<evidence type="ECO:0000256" key="1">
    <source>
        <dbReference type="ARBA" id="ARBA00004651"/>
    </source>
</evidence>
<evidence type="ECO:0000256" key="3">
    <source>
        <dbReference type="ARBA" id="ARBA00022692"/>
    </source>
</evidence>
<feature type="transmembrane region" description="Helical" evidence="6">
    <location>
        <begin position="494"/>
        <end position="514"/>
    </location>
</feature>
<dbReference type="InterPro" id="IPR025405">
    <property type="entry name" value="DUF4131"/>
</dbReference>
<evidence type="ECO:0000256" key="4">
    <source>
        <dbReference type="ARBA" id="ARBA00022989"/>
    </source>
</evidence>
<evidence type="ECO:0000256" key="6">
    <source>
        <dbReference type="SAM" id="Phobius"/>
    </source>
</evidence>
<evidence type="ECO:0000259" key="7">
    <source>
        <dbReference type="SMART" id="SM00849"/>
    </source>
</evidence>
<accession>A0A1G6PFN0</accession>
<dbReference type="CDD" id="cd07731">
    <property type="entry name" value="ComA-like_MBL-fold"/>
    <property type="match status" value="1"/>
</dbReference>
<dbReference type="Pfam" id="PF03772">
    <property type="entry name" value="Competence"/>
    <property type="match status" value="1"/>
</dbReference>
<dbReference type="InterPro" id="IPR001279">
    <property type="entry name" value="Metallo-B-lactamas"/>
</dbReference>
<dbReference type="NCBIfam" id="TIGR00360">
    <property type="entry name" value="ComEC_N-term"/>
    <property type="match status" value="1"/>
</dbReference>
<feature type="domain" description="Metallo-beta-lactamase" evidence="7">
    <location>
        <begin position="530"/>
        <end position="730"/>
    </location>
</feature>
<dbReference type="InterPro" id="IPR052159">
    <property type="entry name" value="Competence_DNA_uptake"/>
</dbReference>
<evidence type="ECO:0000313" key="9">
    <source>
        <dbReference type="Proteomes" id="UP000324896"/>
    </source>
</evidence>
<dbReference type="Gene3D" id="3.60.15.10">
    <property type="entry name" value="Ribonuclease Z/Hydroxyacylglutathione hydrolase-like"/>
    <property type="match status" value="1"/>
</dbReference>
<dbReference type="NCBIfam" id="TIGR00361">
    <property type="entry name" value="ComEC_Rec2"/>
    <property type="match status" value="1"/>
</dbReference>
<dbReference type="InterPro" id="IPR004797">
    <property type="entry name" value="Competence_ComEC/Rec2"/>
</dbReference>
<dbReference type="GO" id="GO:0005886">
    <property type="term" value="C:plasma membrane"/>
    <property type="evidence" value="ECO:0007669"/>
    <property type="project" value="UniProtKB-SubCell"/>
</dbReference>
<evidence type="ECO:0000313" key="8">
    <source>
        <dbReference type="EMBL" id="SDC78953.1"/>
    </source>
</evidence>
<feature type="transmembrane region" description="Helical" evidence="6">
    <location>
        <begin position="251"/>
        <end position="274"/>
    </location>
</feature>
<comment type="subcellular location">
    <subcellularLocation>
        <location evidence="1">Cell membrane</location>
        <topology evidence="1">Multi-pass membrane protein</topology>
    </subcellularLocation>
</comment>
<dbReference type="SMART" id="SM00849">
    <property type="entry name" value="Lactamase_B"/>
    <property type="match status" value="1"/>
</dbReference>
<dbReference type="GO" id="GO:0030420">
    <property type="term" value="P:establishment of competence for transformation"/>
    <property type="evidence" value="ECO:0007669"/>
    <property type="project" value="InterPro"/>
</dbReference>
<dbReference type="InterPro" id="IPR004477">
    <property type="entry name" value="ComEC_N"/>
</dbReference>
<dbReference type="AlphaFoldDB" id="A0A1G6PFN0"/>
<keyword evidence="3 6" id="KW-0812">Transmembrane</keyword>
<organism evidence="8 9">
    <name type="scientific">Halanaerobium congolense</name>
    <dbReference type="NCBI Taxonomy" id="54121"/>
    <lineage>
        <taxon>Bacteria</taxon>
        <taxon>Bacillati</taxon>
        <taxon>Bacillota</taxon>
        <taxon>Clostridia</taxon>
        <taxon>Halanaerobiales</taxon>
        <taxon>Halanaerobiaceae</taxon>
        <taxon>Halanaerobium</taxon>
    </lineage>
</organism>
<dbReference type="InterPro" id="IPR035681">
    <property type="entry name" value="ComA-like_MBL"/>
</dbReference>
<protein>
    <submittedName>
        <fullName evidence="8">Competence protein ComEC</fullName>
    </submittedName>
</protein>
<dbReference type="SUPFAM" id="SSF56281">
    <property type="entry name" value="Metallo-hydrolase/oxidoreductase"/>
    <property type="match status" value="1"/>
</dbReference>
<dbReference type="RefSeq" id="WP_149796810.1">
    <property type="nucleotide sequence ID" value="NZ_FMYT01000014.1"/>
</dbReference>
<dbReference type="Pfam" id="PF13567">
    <property type="entry name" value="DUF4131"/>
    <property type="match status" value="1"/>
</dbReference>
<feature type="transmembrane region" description="Helical" evidence="6">
    <location>
        <begin position="32"/>
        <end position="53"/>
    </location>
</feature>
<evidence type="ECO:0000256" key="2">
    <source>
        <dbReference type="ARBA" id="ARBA00022475"/>
    </source>
</evidence>
<feature type="transmembrane region" description="Helical" evidence="6">
    <location>
        <begin position="464"/>
        <end position="482"/>
    </location>
</feature>
<dbReference type="EMBL" id="FMYT01000014">
    <property type="protein sequence ID" value="SDC78953.1"/>
    <property type="molecule type" value="Genomic_DNA"/>
</dbReference>
<keyword evidence="2" id="KW-1003">Cell membrane</keyword>
<dbReference type="Proteomes" id="UP000324896">
    <property type="component" value="Unassembled WGS sequence"/>
</dbReference>
<evidence type="ECO:0000256" key="5">
    <source>
        <dbReference type="ARBA" id="ARBA00023136"/>
    </source>
</evidence>
<dbReference type="Pfam" id="PF00753">
    <property type="entry name" value="Lactamase_B"/>
    <property type="match status" value="2"/>
</dbReference>
<gene>
    <name evidence="8" type="ORF">SAMN04488597_1149</name>
</gene>
<feature type="transmembrane region" description="Helical" evidence="6">
    <location>
        <begin position="281"/>
        <end position="313"/>
    </location>
</feature>
<reference evidence="8 9" key="1">
    <citation type="submission" date="2016-10" db="EMBL/GenBank/DDBJ databases">
        <authorList>
            <person name="Varghese N."/>
            <person name="Submissions S."/>
        </authorList>
    </citation>
    <scope>NUCLEOTIDE SEQUENCE [LARGE SCALE GENOMIC DNA]</scope>
    <source>
        <strain evidence="8 9">WG10</strain>
    </source>
</reference>
<keyword evidence="5 6" id="KW-0472">Membrane</keyword>
<name>A0A1G6PFN0_9FIRM</name>
<feature type="transmembrane region" description="Helical" evidence="6">
    <location>
        <begin position="7"/>
        <end position="26"/>
    </location>
</feature>
<sequence length="775" mass="88302">MKITRRPAFLIAISLAVGIITSYFMIKNKYFLSLKIILIIELIYFLFYLFFIFDNSKKSIYILLIILFFILGSFLSANLEYQYQHKLSINKFSNLSSAQIVAELVFDLGDLESDKLYLKPYLINGQKVRYGKILVHSQLLKAYNNGDLISLELDTALPPSPLNPGGFNYLQYLKNKKIFLQGWNLKNINLIQRKNQIKNILIQFKLSMLNNINNLFSKNNAAFIKSILLGEKEYLSYQQENLLRTVGASHILAISGLHMGIIILCFSSILFKIFSKRINALYLLSLFSLIYIILVGTSVSIVRAALLALLFLFSSEFNREGDFLNIISVTLIINLILDPSALFTVSLQLSYLLVLALFYITPLLSQLLTPVLAVSFSAQLASIAVTAYYFNEYAYLALITNLWLIPYIAILLPFIFGLTILSLISYSFFEPLAFIVETGLNFLFKGLELMTVFQERPLVIAKPGLFLIVIYYLLLFSLPYLFQKRYIYIRARKYLIWQKIIPIILIIIIISFFINPSSNKLEVNFIAVGQGDGILINFPNGEVMLVDTGPPGNDGRSIEYNIISFLNNQGIKNIDYLMLSHFDADHAGGMPHLFKRKKVKRVLIPPFKEKTELHNTLEAEIKKKKISLNFLNSKMMFKIADCKIDILNPELNNLKEDRNENSIVFLLTHQNNSFLFTGDLSKEGENKIIQKYKLADVDVLKAGHHGSKNSSGSEFLDQINPKIVIISVGRNNFGHPAAEVIAKYNEKSINYLRTDQRGMIKCISDGDNILINTFK</sequence>